<name>A0AC35FLS0_9BILA</name>
<sequence length="169" mass="17665">MFPAIRSVRAFARIIPKRSYASPAAAANTAAGTEELRLTFSSPATAVYANKTVKQVDVPTLAGTIGILANHVPVIGVLKPGVVQVTDIDGNVNKHFVSSGTVAMNIDGSCQVLAEEILKIEDIDETLARQELDNANRAAAEGGSEVDRAEAQIRAEVADALVKAATGQI</sequence>
<protein>
    <submittedName>
        <fullName evidence="2">ATP synthase F1 complex delta/epsilon subunit N-terminal domain-containing protein</fullName>
    </submittedName>
</protein>
<dbReference type="WBParaSite" id="PS1159_v2.g18767.t1">
    <property type="protein sequence ID" value="PS1159_v2.g18767.t1"/>
    <property type="gene ID" value="PS1159_v2.g18767"/>
</dbReference>
<organism evidence="1 2">
    <name type="scientific">Panagrolaimus sp. PS1159</name>
    <dbReference type="NCBI Taxonomy" id="55785"/>
    <lineage>
        <taxon>Eukaryota</taxon>
        <taxon>Metazoa</taxon>
        <taxon>Ecdysozoa</taxon>
        <taxon>Nematoda</taxon>
        <taxon>Chromadorea</taxon>
        <taxon>Rhabditida</taxon>
        <taxon>Tylenchina</taxon>
        <taxon>Panagrolaimomorpha</taxon>
        <taxon>Panagrolaimoidea</taxon>
        <taxon>Panagrolaimidae</taxon>
        <taxon>Panagrolaimus</taxon>
    </lineage>
</organism>
<proteinExistence type="predicted"/>
<evidence type="ECO:0000313" key="2">
    <source>
        <dbReference type="WBParaSite" id="PS1159_v2.g18767.t1"/>
    </source>
</evidence>
<dbReference type="Proteomes" id="UP000887580">
    <property type="component" value="Unplaced"/>
</dbReference>
<evidence type="ECO:0000313" key="1">
    <source>
        <dbReference type="Proteomes" id="UP000887580"/>
    </source>
</evidence>
<reference evidence="2" key="1">
    <citation type="submission" date="2022-11" db="UniProtKB">
        <authorList>
            <consortium name="WormBaseParasite"/>
        </authorList>
    </citation>
    <scope>IDENTIFICATION</scope>
</reference>
<accession>A0AC35FLS0</accession>